<keyword evidence="2" id="KW-1185">Reference proteome</keyword>
<proteinExistence type="predicted"/>
<reference evidence="1 2" key="1">
    <citation type="submission" date="2021-03" db="EMBL/GenBank/DDBJ databases">
        <title>Sequencing the genomes of 1000 actinobacteria strains.</title>
        <authorList>
            <person name="Klenk H.-P."/>
        </authorList>
    </citation>
    <scope>NUCLEOTIDE SEQUENCE [LARGE SCALE GENOMIC DNA]</scope>
    <source>
        <strain evidence="1 2">DSM 44580</strain>
    </source>
</reference>
<gene>
    <name evidence="1" type="ORF">JOF53_005498</name>
</gene>
<sequence>MAPPSADQIRAATAALRNEAGVWEVQAAEMDKIVSSVEAMRLNRIQAGVFQLVYDAYIDVVDQVVGRSTEGGGRMREVANTLRQVADTYEREEAANLHKMKNLY</sequence>
<evidence type="ECO:0000313" key="1">
    <source>
        <dbReference type="EMBL" id="MBP2476626.1"/>
    </source>
</evidence>
<dbReference type="Proteomes" id="UP001519363">
    <property type="component" value="Unassembled WGS sequence"/>
</dbReference>
<evidence type="ECO:0000313" key="2">
    <source>
        <dbReference type="Proteomes" id="UP001519363"/>
    </source>
</evidence>
<organism evidence="1 2">
    <name type="scientific">Crossiella equi</name>
    <dbReference type="NCBI Taxonomy" id="130796"/>
    <lineage>
        <taxon>Bacteria</taxon>
        <taxon>Bacillati</taxon>
        <taxon>Actinomycetota</taxon>
        <taxon>Actinomycetes</taxon>
        <taxon>Pseudonocardiales</taxon>
        <taxon>Pseudonocardiaceae</taxon>
        <taxon>Crossiella</taxon>
    </lineage>
</organism>
<name>A0ABS5AJ96_9PSEU</name>
<dbReference type="RefSeq" id="WP_086782890.1">
    <property type="nucleotide sequence ID" value="NZ_JAGIOO010000001.1"/>
</dbReference>
<accession>A0ABS5AJ96</accession>
<dbReference type="EMBL" id="JAGIOO010000001">
    <property type="protein sequence ID" value="MBP2476626.1"/>
    <property type="molecule type" value="Genomic_DNA"/>
</dbReference>
<comment type="caution">
    <text evidence="1">The sequence shown here is derived from an EMBL/GenBank/DDBJ whole genome shotgun (WGS) entry which is preliminary data.</text>
</comment>
<protein>
    <submittedName>
        <fullName evidence="1">Uncharacterized protein</fullName>
    </submittedName>
</protein>